<organism evidence="2 3">
    <name type="scientific">Pseudodesulfovibrio karagichevae</name>
    <dbReference type="NCBI Taxonomy" id="3239305"/>
    <lineage>
        <taxon>Bacteria</taxon>
        <taxon>Pseudomonadati</taxon>
        <taxon>Thermodesulfobacteriota</taxon>
        <taxon>Desulfovibrionia</taxon>
        <taxon>Desulfovibrionales</taxon>
        <taxon>Desulfovibrionaceae</taxon>
    </lineage>
</organism>
<evidence type="ECO:0000313" key="3">
    <source>
        <dbReference type="Proteomes" id="UP001568698"/>
    </source>
</evidence>
<keyword evidence="3" id="KW-1185">Reference proteome</keyword>
<protein>
    <submittedName>
        <fullName evidence="2">VCBS domain-containing protein</fullName>
    </submittedName>
</protein>
<dbReference type="InterPro" id="IPR040853">
    <property type="entry name" value="RapA2_cadherin-like"/>
</dbReference>
<dbReference type="NCBIfam" id="TIGR01965">
    <property type="entry name" value="VCBS_repeat"/>
    <property type="match status" value="6"/>
</dbReference>
<feature type="domain" description="RapA2 cadherin-like" evidence="1">
    <location>
        <begin position="725"/>
        <end position="821"/>
    </location>
</feature>
<name>A0ABV4JXE4_9BACT</name>
<dbReference type="Pfam" id="PF17803">
    <property type="entry name" value="Cadherin_4"/>
    <property type="match status" value="5"/>
</dbReference>
<reference evidence="2 3" key="1">
    <citation type="submission" date="2024-08" db="EMBL/GenBank/DDBJ databases">
        <title>Sulfate-reducing bacteria isolated from formation water of the oil field in Kazakhstan and description of Pseudodesulfovibrio sp.</title>
        <authorList>
            <person name="Bidzhieva S.K."/>
            <person name="Tourova T.P."/>
            <person name="Grouzdev D.S."/>
            <person name="Beletsky A.V."/>
            <person name="Sokolova D.S."/>
            <person name="Samigullina S.R."/>
            <person name="Poltaraus A.B."/>
            <person name="Avtukh A.N."/>
            <person name="Tereshina V.M."/>
            <person name="Zhaparov N.S."/>
            <person name="Mardanov A.V."/>
            <person name="Nazina T.N."/>
        </authorList>
    </citation>
    <scope>NUCLEOTIDE SEQUENCE [LARGE SCALE GENOMIC DNA]</scope>
    <source>
        <strain evidence="2 3">9FUS</strain>
    </source>
</reference>
<proteinExistence type="predicted"/>
<feature type="domain" description="RapA2 cadherin-like" evidence="1">
    <location>
        <begin position="309"/>
        <end position="424"/>
    </location>
</feature>
<feature type="domain" description="RapA2 cadherin-like" evidence="1">
    <location>
        <begin position="591"/>
        <end position="687"/>
    </location>
</feature>
<accession>A0ABV4JXE4</accession>
<dbReference type="RefSeq" id="WP_371384690.1">
    <property type="nucleotide sequence ID" value="NZ_JBGLYH010000001.1"/>
</dbReference>
<comment type="caution">
    <text evidence="2">The sequence shown here is derived from an EMBL/GenBank/DDBJ whole genome shotgun (WGS) entry which is preliminary data.</text>
</comment>
<feature type="domain" description="RapA2 cadherin-like" evidence="1">
    <location>
        <begin position="859"/>
        <end position="955"/>
    </location>
</feature>
<evidence type="ECO:0000313" key="2">
    <source>
        <dbReference type="EMBL" id="MEZ7195135.1"/>
    </source>
</evidence>
<dbReference type="Proteomes" id="UP001568698">
    <property type="component" value="Unassembled WGS sequence"/>
</dbReference>
<sequence>MTDTSTTQSPVIQVSLPGAGRSTSYRLTADALVRFTFDLAQAEFIGNGNNLEIVVEGGGTVILLDYLSLAEANTLPVFEMLDGQQVGGGVYLFAFESDQPVTEQDIETAAGAATSGSGAGEYNDDPGTLFDGLNALGGQGDAYDGHLFPTLDPIVTDLPEAGPAPVPPVAVDDVNRIVESGTNRDGGENGHYDEGPGLSGSVNGNLLLNDFDGDNLDYPETGGALTELSINTIDFPAPDFNGDNPGPETVSGTGTQVNGRYGTLTVYADGSYEYVLDETLADPLRQGQEVLERFEYTATDPDGNVSNTATLTITLVGANDAPDALDDLSAEVVEQGTEVAGVAIAAGNVLHNDSDIDNVGYEDLPPAYKDQLPTDPDGLIELGVTSIFSYGTNQYAGAPDGDGNFTVDGTYGTLVINADGSYEYTLDQAKADPLNIGDNPTEYFSYAMWDGEKPDYAYLRIPVIGSNDAPVAEADVNGFTEAVDAAAPADVPGNVLANDTDVDNAAPELSVASVLYTGDGTPPVRVSDAYTADHVIEGRYGTLYLNNDGSYHYVEDKAATDPLNSDDPAVTDVFTYAVNDNQAGGALGDTATLTITIGGANDSPVATLDVNGFTEAVDEAEANVVSGNILSNDTDIDNTALELSVNSILYSGAGTPPVRVSDAYTADHVIEGEYGTLYLNNDGSYHYVEDKSATDWLNSGDPNVLDIFTYEVSDNQAGGALTDTATLTITINGANDSPVATVDLNSFTEAVDGAAPADVTGNILTNDTDIDNSALELSVASILYSGGGTPPARVSDAYAADHVIEGEYGTLYLNNDGSYHYVEDKSATDWLNSNDPSVLDVFTYEVSDSQAGGPRTDTATLTITIGGANDSPVASVDVNRFTEAVDDAAAGDVTGNVLANDTDVDNEALDLSVTGIEYSGDGTPPARVSDAYTTDHVIEGEYGTLYLNNDGSYHYVEDKDVTDPLNVGDNPVSDVFTYEVSDNQAGGALSDTATLTITIDPANDSPVAVHDGSHEIFITNTVETVIDDWSGVSGSVIHGPGYTVTAESFDANGDPIDDVRFTTWGNNQHLGIHTNGSSDDQKVDDLNGREQITFEFDDPQSSFSIEFIAQGNNHVNAWVYPVGGGDPVMYENVGNAVYITLGFDFDTIVFIPDGSFGMESLTTVTGGENLLVGTAEGNVLANDFDVDNVTFDDAAASGGVSAMELSVSDIDSANVPGNAPGSGTDLDGDYYTVDGEFGSLKIYETGEWSYTPHEAVDGEGGWQNLAHSAADTFVYTVSDGLGGTDTASIEVSLNVNTTGATGGSGILSGTDGNDVLFPADGDTVSSGAGNDAIVIDPVYLGDGPATVNVTDFSDHDHLALGNLEGATVEITSNSNDVSLVFSDIDGSDDITVNLLGVAPVHNAVDQTVELTNSAELNQLIQTIIDSGNDSMI</sequence>
<feature type="domain" description="RapA2 cadherin-like" evidence="1">
    <location>
        <begin position="460"/>
        <end position="553"/>
    </location>
</feature>
<dbReference type="EMBL" id="JBGLYH010000001">
    <property type="protein sequence ID" value="MEZ7195135.1"/>
    <property type="molecule type" value="Genomic_DNA"/>
</dbReference>
<evidence type="ECO:0000259" key="1">
    <source>
        <dbReference type="Pfam" id="PF17803"/>
    </source>
</evidence>
<dbReference type="InterPro" id="IPR010221">
    <property type="entry name" value="VCBS_dom"/>
</dbReference>
<gene>
    <name evidence="2" type="ORF">AB6M95_00105</name>
</gene>
<dbReference type="Pfam" id="PF17963">
    <property type="entry name" value="Big_9"/>
    <property type="match status" value="1"/>
</dbReference>